<evidence type="ECO:0000313" key="2">
    <source>
        <dbReference type="Proteomes" id="UP000290737"/>
    </source>
</evidence>
<keyword evidence="2" id="KW-1185">Reference proteome</keyword>
<sequence>MSVSKNNTVPVDTCKKDDGDVDVVADLIHILNSKNLNIPGFYIKKPNNKPNVYTMQDHLPNIEKLIAENPDVIHFGPMNEIEYSSNITCVDPRFDFNDSRILQRYRYYFNGQAQLYLDSNDDVSIEFHDVNSRVFMANIVTRIDYFTDDISTVDIATMKLKLAKENFTYFNSRYSLTGSIEVACPEFKWPQKKPLQYSRLRHFVYWSIKINIPDKRKSFVFRIAFRKNETNASTKNHYECNIECEDPEMNGKQFVKCFDVFYKYYKYMYIVQHGLMSPLLLENDEKYNYDINILASILTGDQFLILKSMEYIRDDDIEKIQYDGDYANEPKISNEMTTLVKTIGMDAYRQYVPVENDDIPTTDDDINLKTADSYGLGNSPLYNDIHAMIEQEETANQKSKCKGCDNHDSCDKDETNSNHDVDEFVKSISNDLPIQDLFCCDDLDMFDTGSKNDDLTNSNDSRCDYSNDCRDKYLNNIENESKREKCNTFNDKCLNNFKTESKINNSNVNESISTLSGAVIRKYDNIINNNNDDDDTFKNCKRIKL</sequence>
<proteinExistence type="predicted"/>
<dbReference type="KEGG" id="vg:41701745"/>
<reference evidence="1" key="1">
    <citation type="journal article" date="2021" name="Virus">
        <title>The discovery, distribution and diversity of DNA viruses associated with Drosophila melanogaster in Europe.</title>
        <authorList>
            <person name="Wallace M.A."/>
            <person name="Coffman K.A."/>
            <person name="Gilbert C."/>
            <person name="Ravindran S."/>
            <person name="Albery G.F."/>
            <person name="Abbott J."/>
            <person name="Argyridou E."/>
            <person name="Bellosta P."/>
            <person name="Betancourt A.J."/>
            <person name="Colinet H."/>
            <person name="Eric K."/>
            <person name="Glaser-Schmitt A."/>
            <person name="Grath S."/>
            <person name="Jelic M."/>
            <person name="Kankare M."/>
            <person name="Kozeretska I."/>
            <person name="Loeschcke V."/>
            <person name="Montchamp-Moreau C."/>
            <person name="Ometto L."/>
            <person name="Onder B.S."/>
            <person name="Orengo D.J."/>
            <person name="Parsch J."/>
            <person name="Pascual M."/>
            <person name="Patenkovic A."/>
            <person name="Puerma E."/>
            <person name="Ritchie M.G."/>
            <person name="Rota-Stabelli O."/>
            <person name="Schou M.F."/>
            <person name="Serga S.V."/>
            <person name="Stamenkovic-Radak M."/>
            <person name="Tanaskovic M."/>
            <person name="Veselinovic M.S."/>
            <person name="Vieira J."/>
            <person name="Vieira C.P."/>
            <person name="Kapun M."/>
            <person name="Flatt T."/>
            <person name="Gonzalez J."/>
            <person name="Staubach F."/>
            <person name="Obbard D.J."/>
        </authorList>
    </citation>
    <scope>NUCLEOTIDE SEQUENCE</scope>
    <source>
        <strain evidence="1">SRR3939042_Esparto_2012</strain>
    </source>
</reference>
<dbReference type="EMBL" id="KY608910">
    <property type="protein sequence ID" value="AUQ43960.1"/>
    <property type="molecule type" value="Genomic_DNA"/>
</dbReference>
<protein>
    <submittedName>
        <fullName evidence="1">Putative gp43-like protein</fullName>
    </submittedName>
</protein>
<name>A0A2I7G2V0_9VIRU</name>
<organism evidence="1">
    <name type="scientific">Esparto virus</name>
    <dbReference type="NCBI Taxonomy" id="2072209"/>
    <lineage>
        <taxon>Viruses</taxon>
        <taxon>Viruses incertae sedis</taxon>
        <taxon>Naldaviricetes</taxon>
        <taxon>Lefavirales</taxon>
        <taxon>Nudiviridae</taxon>
        <taxon>Alphanudivirus</taxon>
        <taxon>Alphanudivirus tertidromelanogasteris</taxon>
    </lineage>
</organism>
<evidence type="ECO:0000313" key="1">
    <source>
        <dbReference type="EMBL" id="AUQ43960.1"/>
    </source>
</evidence>
<dbReference type="GeneID" id="41701745"/>
<dbReference type="OrthoDB" id="19863at10239"/>
<dbReference type="Proteomes" id="UP000290737">
    <property type="component" value="Genome"/>
</dbReference>
<accession>A0A2I7G2V0</accession>
<dbReference type="RefSeq" id="YP_009551772.1">
    <property type="nucleotide sequence ID" value="NC_040536.1"/>
</dbReference>